<comment type="caution">
    <text evidence="5">The sequence shown here is derived from an EMBL/GenBank/DDBJ whole genome shotgun (WGS) entry which is preliminary data.</text>
</comment>
<feature type="repeat" description="ANK" evidence="3">
    <location>
        <begin position="947"/>
        <end position="979"/>
    </location>
</feature>
<proteinExistence type="predicted"/>
<feature type="repeat" description="ANK" evidence="3">
    <location>
        <begin position="878"/>
        <end position="910"/>
    </location>
</feature>
<dbReference type="Pfam" id="PF12796">
    <property type="entry name" value="Ank_2"/>
    <property type="match status" value="1"/>
</dbReference>
<reference evidence="5" key="1">
    <citation type="submission" date="2018-12" db="EMBL/GenBank/DDBJ databases">
        <authorList>
            <person name="Syme R.A."/>
            <person name="Farfan-Caceres L."/>
            <person name="Lichtenzveig J."/>
        </authorList>
    </citation>
    <scope>NUCLEOTIDE SEQUENCE</scope>
    <source>
        <strain evidence="5">Al4</strain>
    </source>
</reference>
<dbReference type="OrthoDB" id="539213at2759"/>
<gene>
    <name evidence="5" type="ORF">EKO04_004623</name>
</gene>
<dbReference type="PANTHER" id="PTHR24198">
    <property type="entry name" value="ANKYRIN REPEAT AND PROTEIN KINASE DOMAIN-CONTAINING PROTEIN"/>
    <property type="match status" value="1"/>
</dbReference>
<dbReference type="Pfam" id="PF00023">
    <property type="entry name" value="Ank"/>
    <property type="match status" value="1"/>
</dbReference>
<dbReference type="PROSITE" id="PS50088">
    <property type="entry name" value="ANK_REPEAT"/>
    <property type="match status" value="3"/>
</dbReference>
<name>A0A8H7MKA2_9PLEO</name>
<dbReference type="PANTHER" id="PTHR24198:SF165">
    <property type="entry name" value="ANKYRIN REPEAT-CONTAINING PROTEIN-RELATED"/>
    <property type="match status" value="1"/>
</dbReference>
<dbReference type="Gene3D" id="1.25.40.20">
    <property type="entry name" value="Ankyrin repeat-containing domain"/>
    <property type="match status" value="1"/>
</dbReference>
<evidence type="ECO:0000256" key="3">
    <source>
        <dbReference type="PROSITE-ProRule" id="PRU00023"/>
    </source>
</evidence>
<dbReference type="InterPro" id="IPR002110">
    <property type="entry name" value="Ankyrin_rpt"/>
</dbReference>
<keyword evidence="1" id="KW-0677">Repeat</keyword>
<protein>
    <recommendedName>
        <fullName evidence="4">Clr5 domain-containing protein</fullName>
    </recommendedName>
</protein>
<dbReference type="SUPFAM" id="SSF48403">
    <property type="entry name" value="Ankyrin repeat"/>
    <property type="match status" value="1"/>
</dbReference>
<sequence length="1112" mass="125954">MSNKVVKPSSKPRGRKIPEADWNEHRDIILHLWLEDGEEGRTIDEIVEIMRRERNFVATASQYHNRIVKKWCLRKNATKAEWRKLYWNEVNRKSAGKSIRVLFNGRTVPDEKKRREWERYGFASEVQPEVLSPLPEAFEYRPLDTESAASTSRYSREVSTMTSASQIHIIRQGSDISRSPVIRSQNSSRIVQGTGSHTVLSVSMNIIHPFSWAATLDWTNLTKAMGSDRQIVQIWKPDQNRFKAMFYSQHQTALTVATTTDSLVLQHLLSYILNGISYPRFEDLSIVYRWMSQMPRRAVLRFFQTLPTESVDVIRQRIRVAAKGNGDADTVQSILELEYDLCTSTPYSKDDVLFILDAIKTHRSTIKPIVKVLVEYASRISPDQDLVLQEVQKLAGFVKKVDRLQIMWIPLKAGAIPTKDCFVAARYDTTMLYELVALGNKSIFDWIQEGLLTTAIYSGLWTECEAPDVSSSLVHALQAALGTQFHWVTATIYNTCCELGYEACSNRDWGAAHKAVATAAFTAHTQPTPYIITSRGKPLEELEKALRAQDFHLIKKLMCRRDIYITQALKLALNSGFDDAAALIATYSLEQTLYLLESGSIRALSKLLCQYSHLHRILQNMNYTNAYDDLDDWLYRRSPHEDCYHFPCCFFFPDPQASQVVLRILSYHAIYRSDIKMLDWLCDRGLALEGICIEYCGCNFYGMETVPSQRGKFLGRIYDANQTLLPSLLEIAIQHNNMDMVKYFLTRKSKYRDSNALLHAIKSRSQPAVVQMLLQDRSTGDARDKVQYGSAALRVAIRDQNYSLIRELSGATDIHGLEKLEEEEGCLDYVDSLGEAILRDDCIAARILLENGGDSNAIVAFAGLKGYTPRSAGNSILLRMTALLVAIDIGNLSMVQLLVDNGANVNHESNMGLLRTPLQRAAEIGDFDLVQYFIAQGAVVNTVPVYGGGTALQLAAMSGHVGIATLLIENGANVNYPPARGPGRTAFEAAAEWCRPDMMHLLVQYGVQLDLEVVGEVEEEFETDDPNDIKMGIDFRWRTVRTVRTQYERAIQFAEDCGEHVSKRIVQRLRRELLGDLHNSFLDIQTQTQSIPLTDCNRDRYESGLETAWRKD</sequence>
<evidence type="ECO:0000256" key="2">
    <source>
        <dbReference type="ARBA" id="ARBA00023043"/>
    </source>
</evidence>
<keyword evidence="2 3" id="KW-0040">ANK repeat</keyword>
<evidence type="ECO:0000259" key="4">
    <source>
        <dbReference type="Pfam" id="PF14420"/>
    </source>
</evidence>
<dbReference type="InterPro" id="IPR036770">
    <property type="entry name" value="Ankyrin_rpt-contain_sf"/>
</dbReference>
<feature type="repeat" description="ANK" evidence="3">
    <location>
        <begin position="913"/>
        <end position="945"/>
    </location>
</feature>
<dbReference type="Proteomes" id="UP000651452">
    <property type="component" value="Unassembled WGS sequence"/>
</dbReference>
<keyword evidence="6" id="KW-1185">Reference proteome</keyword>
<evidence type="ECO:0000313" key="6">
    <source>
        <dbReference type="Proteomes" id="UP000651452"/>
    </source>
</evidence>
<dbReference type="AlphaFoldDB" id="A0A8H7MKA2"/>
<accession>A0A8H7MKA2</accession>
<organism evidence="5 6">
    <name type="scientific">Ascochyta lentis</name>
    <dbReference type="NCBI Taxonomy" id="205686"/>
    <lineage>
        <taxon>Eukaryota</taxon>
        <taxon>Fungi</taxon>
        <taxon>Dikarya</taxon>
        <taxon>Ascomycota</taxon>
        <taxon>Pezizomycotina</taxon>
        <taxon>Dothideomycetes</taxon>
        <taxon>Pleosporomycetidae</taxon>
        <taxon>Pleosporales</taxon>
        <taxon>Pleosporineae</taxon>
        <taxon>Didymellaceae</taxon>
        <taxon>Ascochyta</taxon>
    </lineage>
</organism>
<dbReference type="SMART" id="SM00248">
    <property type="entry name" value="ANK"/>
    <property type="match status" value="6"/>
</dbReference>
<reference evidence="5" key="2">
    <citation type="submission" date="2020-09" db="EMBL/GenBank/DDBJ databases">
        <title>Reference genome assembly for Australian Ascochyta lentis isolate Al4.</title>
        <authorList>
            <person name="Lee R.C."/>
            <person name="Farfan-Caceres L.M."/>
            <person name="Debler J.W."/>
            <person name="Williams A.H."/>
            <person name="Henares B.M."/>
        </authorList>
    </citation>
    <scope>NUCLEOTIDE SEQUENCE</scope>
    <source>
        <strain evidence="5">Al4</strain>
    </source>
</reference>
<dbReference type="PROSITE" id="PS50297">
    <property type="entry name" value="ANK_REP_REGION"/>
    <property type="match status" value="2"/>
</dbReference>
<feature type="domain" description="Clr5" evidence="4">
    <location>
        <begin position="19"/>
        <end position="75"/>
    </location>
</feature>
<dbReference type="InterPro" id="IPR025676">
    <property type="entry name" value="Clr5_dom"/>
</dbReference>
<dbReference type="EMBL" id="RZGK01000008">
    <property type="protein sequence ID" value="KAF9696877.1"/>
    <property type="molecule type" value="Genomic_DNA"/>
</dbReference>
<evidence type="ECO:0000313" key="5">
    <source>
        <dbReference type="EMBL" id="KAF9696877.1"/>
    </source>
</evidence>
<evidence type="ECO:0000256" key="1">
    <source>
        <dbReference type="ARBA" id="ARBA00022737"/>
    </source>
</evidence>
<dbReference type="Pfam" id="PF14420">
    <property type="entry name" value="Clr5"/>
    <property type="match status" value="1"/>
</dbReference>